<evidence type="ECO:0000313" key="1">
    <source>
        <dbReference type="EMBL" id="KAJ1981864.1"/>
    </source>
</evidence>
<reference evidence="1" key="1">
    <citation type="submission" date="2022-07" db="EMBL/GenBank/DDBJ databases">
        <title>Phylogenomic reconstructions and comparative analyses of Kickxellomycotina fungi.</title>
        <authorList>
            <person name="Reynolds N.K."/>
            <person name="Stajich J.E."/>
            <person name="Barry K."/>
            <person name="Grigoriev I.V."/>
            <person name="Crous P."/>
            <person name="Smith M.E."/>
        </authorList>
    </citation>
    <scope>NUCLEOTIDE SEQUENCE</scope>
    <source>
        <strain evidence="1">RSA 567</strain>
    </source>
</reference>
<organism evidence="1 2">
    <name type="scientific">Dimargaris verticillata</name>
    <dbReference type="NCBI Taxonomy" id="2761393"/>
    <lineage>
        <taxon>Eukaryota</taxon>
        <taxon>Fungi</taxon>
        <taxon>Fungi incertae sedis</taxon>
        <taxon>Zoopagomycota</taxon>
        <taxon>Kickxellomycotina</taxon>
        <taxon>Dimargaritomycetes</taxon>
        <taxon>Dimargaritales</taxon>
        <taxon>Dimargaritaceae</taxon>
        <taxon>Dimargaris</taxon>
    </lineage>
</organism>
<keyword evidence="2" id="KW-1185">Reference proteome</keyword>
<name>A0A9W8E9U0_9FUNG</name>
<accession>A0A9W8E9U0</accession>
<dbReference type="Proteomes" id="UP001151582">
    <property type="component" value="Unassembled WGS sequence"/>
</dbReference>
<dbReference type="OrthoDB" id="10328870at2759"/>
<evidence type="ECO:0000313" key="2">
    <source>
        <dbReference type="Proteomes" id="UP001151582"/>
    </source>
</evidence>
<sequence>MADHPIRIRLVKGIQSGFAGPNTEEVVEIEGDLSQATVTRHVFVSRWDTETYKGVIEGSDLQSLLQNVDNLAQLPRQPEPFENDAYGENVGLSVITPDLTWSNGNLGGCNVPVDEQKVDATSQSKFRSVALAVLAAAKLKAPKKVDTSES</sequence>
<proteinExistence type="predicted"/>
<dbReference type="EMBL" id="JANBQB010000109">
    <property type="protein sequence ID" value="KAJ1981864.1"/>
    <property type="molecule type" value="Genomic_DNA"/>
</dbReference>
<gene>
    <name evidence="1" type="ORF">H4R34_001918</name>
</gene>
<protein>
    <submittedName>
        <fullName evidence="1">Uncharacterized protein</fullName>
    </submittedName>
</protein>
<dbReference type="AlphaFoldDB" id="A0A9W8E9U0"/>
<comment type="caution">
    <text evidence="1">The sequence shown here is derived from an EMBL/GenBank/DDBJ whole genome shotgun (WGS) entry which is preliminary data.</text>
</comment>